<protein>
    <submittedName>
        <fullName evidence="1">Uncharacterized protein</fullName>
    </submittedName>
</protein>
<reference evidence="1 2" key="1">
    <citation type="submission" date="2018-08" db="EMBL/GenBank/DDBJ databases">
        <title>A genome reference for cultivated species of the human gut microbiota.</title>
        <authorList>
            <person name="Zou Y."/>
            <person name="Xue W."/>
            <person name="Luo G."/>
        </authorList>
    </citation>
    <scope>NUCLEOTIDE SEQUENCE [LARGE SCALE GENOMIC DNA]</scope>
    <source>
        <strain evidence="1 2">AM40-30BH</strain>
    </source>
</reference>
<dbReference type="Proteomes" id="UP000284379">
    <property type="component" value="Unassembled WGS sequence"/>
</dbReference>
<evidence type="ECO:0000313" key="2">
    <source>
        <dbReference type="Proteomes" id="UP000284379"/>
    </source>
</evidence>
<comment type="caution">
    <text evidence="1">The sequence shown here is derived from an EMBL/GenBank/DDBJ whole genome shotgun (WGS) entry which is preliminary data.</text>
</comment>
<evidence type="ECO:0000313" key="1">
    <source>
        <dbReference type="EMBL" id="RHB30404.1"/>
    </source>
</evidence>
<accession>A0A413VA25</accession>
<dbReference type="EMBL" id="QSGO01000027">
    <property type="protein sequence ID" value="RHB30404.1"/>
    <property type="molecule type" value="Genomic_DNA"/>
</dbReference>
<sequence length="60" mass="6883">MPICQLNNISNRSSLYDTIIETQKLADSRKTYHRSSIAQLFNLRKSAIICVSIKRCHSTN</sequence>
<organism evidence="1 2">
    <name type="scientific">Bacteroides nordii</name>
    <dbReference type="NCBI Taxonomy" id="291645"/>
    <lineage>
        <taxon>Bacteria</taxon>
        <taxon>Pseudomonadati</taxon>
        <taxon>Bacteroidota</taxon>
        <taxon>Bacteroidia</taxon>
        <taxon>Bacteroidales</taxon>
        <taxon>Bacteroidaceae</taxon>
        <taxon>Bacteroides</taxon>
    </lineage>
</organism>
<name>A0A413VA25_9BACE</name>
<dbReference type="AlphaFoldDB" id="A0A413VA25"/>
<gene>
    <name evidence="1" type="ORF">DW888_18945</name>
</gene>
<proteinExistence type="predicted"/>